<protein>
    <submittedName>
        <fullName evidence="4">Serine hydrolase</fullName>
    </submittedName>
</protein>
<sequence>MTRRRKIVLLTTTIACAGLALGAARARDVPKVATGFVADILCSETFVSGLDPFRNFTETNDAMPGTGLITWAMDFRVDRARKDVTVTLFGIGRSHAVYREGLGCTLEHGTGLTDVAPPPDERQPALLPEIAGPALVPPQSEGLAVALDRAFTEPAQPPYRRTRAVVVMKAGRIIAERYTDGIGPETPLLSFSMTKSVISALTGILVRQGKLKLDGPGPVAAWKNPNDPRHAITVDQLLRHTAGLALGSSLQASLGSAFEPVNRMKFVENDMATYAASMPLATAPGTAWNYHDGNMLILSHLIRNAAGGNPADALRFARRELFAPLGMRHVTLQLDGSGTIEGSSEMLASARDWARFGQLYLNDGVAGGKRILPEGWVNYSATATPGGWVGIGAGFWTNQGESFGANFRVEHGWPRDAFFAKGTIGQYTIVIPSEKLVIVRMGRSPNWPPEADGVFDLVRDVVTATRTTSSPSPRLRREGWGEGESPQGR</sequence>
<dbReference type="Gene3D" id="3.40.710.10">
    <property type="entry name" value="DD-peptidase/beta-lactamase superfamily"/>
    <property type="match status" value="1"/>
</dbReference>
<dbReference type="PANTHER" id="PTHR43283:SF7">
    <property type="entry name" value="BETA-LACTAMASE-RELATED DOMAIN-CONTAINING PROTEIN"/>
    <property type="match status" value="1"/>
</dbReference>
<keyword evidence="4" id="KW-0378">Hydrolase</keyword>
<evidence type="ECO:0000256" key="1">
    <source>
        <dbReference type="SAM" id="MobiDB-lite"/>
    </source>
</evidence>
<keyword evidence="2" id="KW-0732">Signal</keyword>
<evidence type="ECO:0000259" key="3">
    <source>
        <dbReference type="Pfam" id="PF00144"/>
    </source>
</evidence>
<feature type="domain" description="Beta-lactamase-related" evidence="3">
    <location>
        <begin position="162"/>
        <end position="461"/>
    </location>
</feature>
<reference evidence="4 5" key="1">
    <citation type="submission" date="2018-06" db="EMBL/GenBank/DDBJ databases">
        <title>Comparative genomics of Bradyrhizobium nodulating Arachidis hypogaea.</title>
        <authorList>
            <person name="Li Y."/>
        </authorList>
    </citation>
    <scope>NUCLEOTIDE SEQUENCE [LARGE SCALE GENOMIC DNA]</scope>
    <source>
        <strain evidence="4 5">CCBAU 051107</strain>
    </source>
</reference>
<dbReference type="AlphaFoldDB" id="A0AAE7NFR6"/>
<feature type="chain" id="PRO_5042144504" evidence="2">
    <location>
        <begin position="27"/>
        <end position="489"/>
    </location>
</feature>
<dbReference type="InterPro" id="IPR001466">
    <property type="entry name" value="Beta-lactam-related"/>
</dbReference>
<feature type="region of interest" description="Disordered" evidence="1">
    <location>
        <begin position="465"/>
        <end position="489"/>
    </location>
</feature>
<dbReference type="RefSeq" id="WP_092211820.1">
    <property type="nucleotide sequence ID" value="NZ_CP030050.1"/>
</dbReference>
<gene>
    <name evidence="4" type="ORF">WN72_00070</name>
</gene>
<dbReference type="Pfam" id="PF00144">
    <property type="entry name" value="Beta-lactamase"/>
    <property type="match status" value="1"/>
</dbReference>
<dbReference type="InterPro" id="IPR012338">
    <property type="entry name" value="Beta-lactam/transpept-like"/>
</dbReference>
<dbReference type="PANTHER" id="PTHR43283">
    <property type="entry name" value="BETA-LACTAMASE-RELATED"/>
    <property type="match status" value="1"/>
</dbReference>
<feature type="signal peptide" evidence="2">
    <location>
        <begin position="1"/>
        <end position="26"/>
    </location>
</feature>
<evidence type="ECO:0000313" key="4">
    <source>
        <dbReference type="EMBL" id="QOZ65016.1"/>
    </source>
</evidence>
<evidence type="ECO:0000256" key="2">
    <source>
        <dbReference type="SAM" id="SignalP"/>
    </source>
</evidence>
<name>A0AAE7NFR6_9BRAD</name>
<evidence type="ECO:0000313" key="5">
    <source>
        <dbReference type="Proteomes" id="UP000594015"/>
    </source>
</evidence>
<dbReference type="Proteomes" id="UP000594015">
    <property type="component" value="Chromosome"/>
</dbReference>
<dbReference type="GO" id="GO:0016787">
    <property type="term" value="F:hydrolase activity"/>
    <property type="evidence" value="ECO:0007669"/>
    <property type="project" value="UniProtKB-KW"/>
</dbReference>
<accession>A0AAE7NFR6</accession>
<dbReference type="InterPro" id="IPR050789">
    <property type="entry name" value="Diverse_Enzym_Activities"/>
</dbReference>
<dbReference type="KEGG" id="barh:WN72_00070"/>
<dbReference type="EMBL" id="CP030050">
    <property type="protein sequence ID" value="QOZ65016.1"/>
    <property type="molecule type" value="Genomic_DNA"/>
</dbReference>
<proteinExistence type="predicted"/>
<dbReference type="SUPFAM" id="SSF56601">
    <property type="entry name" value="beta-lactamase/transpeptidase-like"/>
    <property type="match status" value="1"/>
</dbReference>
<organism evidence="4 5">
    <name type="scientific">Bradyrhizobium arachidis</name>
    <dbReference type="NCBI Taxonomy" id="858423"/>
    <lineage>
        <taxon>Bacteria</taxon>
        <taxon>Pseudomonadati</taxon>
        <taxon>Pseudomonadota</taxon>
        <taxon>Alphaproteobacteria</taxon>
        <taxon>Hyphomicrobiales</taxon>
        <taxon>Nitrobacteraceae</taxon>
        <taxon>Bradyrhizobium</taxon>
    </lineage>
</organism>